<dbReference type="GO" id="GO:1990904">
    <property type="term" value="C:ribonucleoprotein complex"/>
    <property type="evidence" value="ECO:0007669"/>
    <property type="project" value="UniProtKB-KW"/>
</dbReference>
<reference evidence="7" key="1">
    <citation type="journal article" date="2020" name="mSystems">
        <title>Genome- and Community-Level Interaction Insights into Carbon Utilization and Element Cycling Functions of Hydrothermarchaeota in Hydrothermal Sediment.</title>
        <authorList>
            <person name="Zhou Z."/>
            <person name="Liu Y."/>
            <person name="Xu W."/>
            <person name="Pan J."/>
            <person name="Luo Z.H."/>
            <person name="Li M."/>
        </authorList>
    </citation>
    <scope>NUCLEOTIDE SEQUENCE [LARGE SCALE GENOMIC DNA]</scope>
    <source>
        <strain evidence="7">SpSt-774</strain>
    </source>
</reference>
<dbReference type="Gene3D" id="1.20.5.1150">
    <property type="entry name" value="Ribosomal protein S8"/>
    <property type="match status" value="1"/>
</dbReference>
<evidence type="ECO:0000256" key="2">
    <source>
        <dbReference type="ARBA" id="ARBA00022980"/>
    </source>
</evidence>
<proteinExistence type="inferred from homology"/>
<dbReference type="NCBIfam" id="TIGR00030">
    <property type="entry name" value="S21p"/>
    <property type="match status" value="1"/>
</dbReference>
<dbReference type="HAMAP" id="MF_00358">
    <property type="entry name" value="Ribosomal_bS21"/>
    <property type="match status" value="1"/>
</dbReference>
<dbReference type="GO" id="GO:0003735">
    <property type="term" value="F:structural constituent of ribosome"/>
    <property type="evidence" value="ECO:0007669"/>
    <property type="project" value="InterPro"/>
</dbReference>
<evidence type="ECO:0000256" key="4">
    <source>
        <dbReference type="ARBA" id="ARBA00035135"/>
    </source>
</evidence>
<dbReference type="InterPro" id="IPR001911">
    <property type="entry name" value="Ribosomal_bS21"/>
</dbReference>
<name>A0A7C4THG5_UNCW3</name>
<evidence type="ECO:0000256" key="5">
    <source>
        <dbReference type="HAMAP-Rule" id="MF_00358"/>
    </source>
</evidence>
<organism evidence="7">
    <name type="scientific">candidate division WOR-3 bacterium</name>
    <dbReference type="NCBI Taxonomy" id="2052148"/>
    <lineage>
        <taxon>Bacteria</taxon>
        <taxon>Bacteria division WOR-3</taxon>
    </lineage>
</organism>
<dbReference type="GO" id="GO:0006412">
    <property type="term" value="P:translation"/>
    <property type="evidence" value="ECO:0007669"/>
    <property type="project" value="UniProtKB-UniRule"/>
</dbReference>
<keyword evidence="3 5" id="KW-0687">Ribonucleoprotein</keyword>
<sequence length="64" mass="7810">MTKITVYEGESFDNAMRRFRKSVERAGILRAIKKHEVYEKPSERRKRRLLAARKKEYKRQREAL</sequence>
<dbReference type="InterPro" id="IPR038380">
    <property type="entry name" value="Ribosomal_bS21_sf"/>
</dbReference>
<dbReference type="AlphaFoldDB" id="A0A7C4THG5"/>
<evidence type="ECO:0000256" key="6">
    <source>
        <dbReference type="RuleBase" id="RU000667"/>
    </source>
</evidence>
<evidence type="ECO:0000313" key="7">
    <source>
        <dbReference type="EMBL" id="HGV97581.1"/>
    </source>
</evidence>
<dbReference type="PRINTS" id="PR00976">
    <property type="entry name" value="RIBOSOMALS21"/>
</dbReference>
<gene>
    <name evidence="5 7" type="primary">rpsU</name>
    <name evidence="7" type="ORF">ENV60_04730</name>
</gene>
<comment type="similarity">
    <text evidence="1 5 6">Belongs to the bacterial ribosomal protein bS21 family.</text>
</comment>
<keyword evidence="2 5" id="KW-0689">Ribosomal protein</keyword>
<dbReference type="PANTHER" id="PTHR21109">
    <property type="entry name" value="MITOCHONDRIAL 28S RIBOSOMAL PROTEIN S21"/>
    <property type="match status" value="1"/>
</dbReference>
<evidence type="ECO:0000256" key="1">
    <source>
        <dbReference type="ARBA" id="ARBA00006640"/>
    </source>
</evidence>
<accession>A0A7C4THG5</accession>
<evidence type="ECO:0000256" key="3">
    <source>
        <dbReference type="ARBA" id="ARBA00023274"/>
    </source>
</evidence>
<dbReference type="GO" id="GO:0005840">
    <property type="term" value="C:ribosome"/>
    <property type="evidence" value="ECO:0007669"/>
    <property type="project" value="UniProtKB-KW"/>
</dbReference>
<comment type="caution">
    <text evidence="7">The sequence shown here is derived from an EMBL/GenBank/DDBJ whole genome shotgun (WGS) entry which is preliminary data.</text>
</comment>
<dbReference type="EMBL" id="DTGZ01000088">
    <property type="protein sequence ID" value="HGV97581.1"/>
    <property type="molecule type" value="Genomic_DNA"/>
</dbReference>
<dbReference type="PANTHER" id="PTHR21109:SF22">
    <property type="entry name" value="SMALL RIBOSOMAL SUBUNIT PROTEIN BS21"/>
    <property type="match status" value="1"/>
</dbReference>
<protein>
    <recommendedName>
        <fullName evidence="4 5">Small ribosomal subunit protein bS21</fullName>
    </recommendedName>
</protein>
<dbReference type="Pfam" id="PF01165">
    <property type="entry name" value="Ribosomal_S21"/>
    <property type="match status" value="1"/>
</dbReference>